<protein>
    <submittedName>
        <fullName evidence="2">Uncharacterized protein</fullName>
    </submittedName>
</protein>
<organism evidence="1 2">
    <name type="scientific">Romanomermis culicivorax</name>
    <name type="common">Nematode worm</name>
    <dbReference type="NCBI Taxonomy" id="13658"/>
    <lineage>
        <taxon>Eukaryota</taxon>
        <taxon>Metazoa</taxon>
        <taxon>Ecdysozoa</taxon>
        <taxon>Nematoda</taxon>
        <taxon>Enoplea</taxon>
        <taxon>Dorylaimia</taxon>
        <taxon>Mermithida</taxon>
        <taxon>Mermithoidea</taxon>
        <taxon>Mermithidae</taxon>
        <taxon>Romanomermis</taxon>
    </lineage>
</organism>
<proteinExistence type="predicted"/>
<dbReference type="WBParaSite" id="nRc.2.0.1.t36301-RA">
    <property type="protein sequence ID" value="nRc.2.0.1.t36301-RA"/>
    <property type="gene ID" value="nRc.2.0.1.g36301"/>
</dbReference>
<keyword evidence="1" id="KW-1185">Reference proteome</keyword>
<accession>A0A915KE21</accession>
<dbReference type="Proteomes" id="UP000887565">
    <property type="component" value="Unplaced"/>
</dbReference>
<sequence length="130" mass="14637">MCPATLTNGAARLETLQHFTFPPSLPKLSHNQHRNLGIDQASDPQLLLEYPVIIDDALDLQMVIATAMQLGTAPDLHYPLTLLTCPCSLEEYEDVEETICNTISTKDDELRKFFMLQCWLDSFCTVSDHP</sequence>
<evidence type="ECO:0000313" key="2">
    <source>
        <dbReference type="WBParaSite" id="nRc.2.0.1.t36301-RA"/>
    </source>
</evidence>
<dbReference type="AlphaFoldDB" id="A0A915KE21"/>
<evidence type="ECO:0000313" key="1">
    <source>
        <dbReference type="Proteomes" id="UP000887565"/>
    </source>
</evidence>
<name>A0A915KE21_ROMCU</name>
<reference evidence="2" key="1">
    <citation type="submission" date="2022-11" db="UniProtKB">
        <authorList>
            <consortium name="WormBaseParasite"/>
        </authorList>
    </citation>
    <scope>IDENTIFICATION</scope>
</reference>